<dbReference type="InterPro" id="IPR012677">
    <property type="entry name" value="Nucleotide-bd_a/b_plait_sf"/>
</dbReference>
<evidence type="ECO:0000256" key="9">
    <source>
        <dbReference type="SAM" id="MobiDB-lite"/>
    </source>
</evidence>
<feature type="compositionally biased region" description="Basic residues" evidence="9">
    <location>
        <begin position="819"/>
        <end position="830"/>
    </location>
</feature>
<dbReference type="GO" id="GO:0003723">
    <property type="term" value="F:RNA binding"/>
    <property type="evidence" value="ECO:0007669"/>
    <property type="project" value="UniProtKB-UniRule"/>
</dbReference>
<feature type="domain" description="RRM" evidence="10">
    <location>
        <begin position="290"/>
        <end position="382"/>
    </location>
</feature>
<dbReference type="InterPro" id="IPR009145">
    <property type="entry name" value="U2AF_small"/>
</dbReference>
<keyword evidence="13" id="KW-1185">Reference proteome</keyword>
<dbReference type="GO" id="GO:0003677">
    <property type="term" value="F:DNA binding"/>
    <property type="evidence" value="ECO:0007669"/>
    <property type="project" value="UniProtKB-KW"/>
</dbReference>
<feature type="compositionally biased region" description="Basic and acidic residues" evidence="9">
    <location>
        <begin position="46"/>
        <end position="66"/>
    </location>
</feature>
<feature type="domain" description="C3H1-type" evidence="11">
    <location>
        <begin position="213"/>
        <end position="241"/>
    </location>
</feature>
<feature type="domain" description="C3H1-type" evidence="11">
    <location>
        <begin position="384"/>
        <end position="414"/>
    </location>
</feature>
<feature type="compositionally biased region" description="Basic and acidic residues" evidence="9">
    <location>
        <begin position="448"/>
        <end position="459"/>
    </location>
</feature>
<reference evidence="12" key="1">
    <citation type="journal article" date="2023" name="Plant J.">
        <title>The genome of the king protea, Protea cynaroides.</title>
        <authorList>
            <person name="Chang J."/>
            <person name="Duong T.A."/>
            <person name="Schoeman C."/>
            <person name="Ma X."/>
            <person name="Roodt D."/>
            <person name="Barker N."/>
            <person name="Li Z."/>
            <person name="Van de Peer Y."/>
            <person name="Mizrachi E."/>
        </authorList>
    </citation>
    <scope>NUCLEOTIDE SEQUENCE</scope>
    <source>
        <tissue evidence="12">Young leaves</tissue>
    </source>
</reference>
<feature type="compositionally biased region" description="Basic residues" evidence="9">
    <location>
        <begin position="30"/>
        <end position="45"/>
    </location>
</feature>
<evidence type="ECO:0000259" key="11">
    <source>
        <dbReference type="PROSITE" id="PS50103"/>
    </source>
</evidence>
<dbReference type="EMBL" id="JAMYWD010000012">
    <property type="protein sequence ID" value="KAJ4952487.1"/>
    <property type="molecule type" value="Genomic_DNA"/>
</dbReference>
<feature type="compositionally biased region" description="Basic residues" evidence="9">
    <location>
        <begin position="708"/>
        <end position="718"/>
    </location>
</feature>
<dbReference type="PROSITE" id="PS50103">
    <property type="entry name" value="ZF_C3H1"/>
    <property type="match status" value="2"/>
</dbReference>
<keyword evidence="6" id="KW-0238">DNA-binding</keyword>
<comment type="caution">
    <text evidence="12">The sequence shown here is derived from an EMBL/GenBank/DDBJ whole genome shotgun (WGS) entry which is preliminary data.</text>
</comment>
<evidence type="ECO:0000259" key="10">
    <source>
        <dbReference type="PROSITE" id="PS50102"/>
    </source>
</evidence>
<feature type="zinc finger region" description="C3H1-type" evidence="8">
    <location>
        <begin position="213"/>
        <end position="241"/>
    </location>
</feature>
<name>A0A9Q0JUZ2_9MAGN</name>
<dbReference type="GO" id="GO:0089701">
    <property type="term" value="C:U2AF complex"/>
    <property type="evidence" value="ECO:0007669"/>
    <property type="project" value="InterPro"/>
</dbReference>
<accession>A0A9Q0JUZ2</accession>
<feature type="compositionally biased region" description="Basic residues" evidence="9">
    <location>
        <begin position="463"/>
        <end position="472"/>
    </location>
</feature>
<dbReference type="Pfam" id="PF00642">
    <property type="entry name" value="zf-CCCH"/>
    <property type="match status" value="1"/>
</dbReference>
<feature type="compositionally biased region" description="Basic and acidic residues" evidence="9">
    <location>
        <begin position="159"/>
        <end position="172"/>
    </location>
</feature>
<evidence type="ECO:0000256" key="7">
    <source>
        <dbReference type="PROSITE-ProRule" id="PRU00176"/>
    </source>
</evidence>
<evidence type="ECO:0000256" key="6">
    <source>
        <dbReference type="ARBA" id="ARBA00023125"/>
    </source>
</evidence>
<dbReference type="Proteomes" id="UP001141806">
    <property type="component" value="Unassembled WGS sequence"/>
</dbReference>
<feature type="compositionally biased region" description="Basic residues" evidence="9">
    <location>
        <begin position="848"/>
        <end position="858"/>
    </location>
</feature>
<feature type="compositionally biased region" description="Polar residues" evidence="9">
    <location>
        <begin position="695"/>
        <end position="704"/>
    </location>
</feature>
<dbReference type="FunFam" id="3.30.70.330:FF:000318">
    <property type="entry name" value="Zinc finger CCCH domain-containing protein 5"/>
    <property type="match status" value="1"/>
</dbReference>
<dbReference type="SMART" id="SM00361">
    <property type="entry name" value="RRM_1"/>
    <property type="match status" value="1"/>
</dbReference>
<dbReference type="Pfam" id="PF00076">
    <property type="entry name" value="RRM_1"/>
    <property type="match status" value="1"/>
</dbReference>
<evidence type="ECO:0000256" key="8">
    <source>
        <dbReference type="PROSITE-ProRule" id="PRU00723"/>
    </source>
</evidence>
<dbReference type="AlphaFoldDB" id="A0A9Q0JUZ2"/>
<sequence>MSEPITGECSSTFMDKNHSDMENQSDLSRKEKRKAAKKLKRKHIRRESALKERAEEETRLNDPEEQLRMRLKEQKEAENFERQRKEFEEREKLWIEATKKAEEEAQRRLLEESQRKQVEPENELKEDDDWDYVEEGPAEIIWEGNEIIVKKKRIKIPKKNADEKRREEDADRPTSNPLPPQSEAFSAYKSTPSISAQNMLESVAQQIPNFGTEQDKAHCPFHLKTGACRFGPRCSRIHFYPDKSCTLLIKNMYSGPGLAWEQDEGLEAGDRRLIAILCLPLSVSLADGFMLLVLASHPEVWTWQCTDEEVERCYEEFYEDVHTEFLKFGEIVNFKVCKNGSSHLRGNAYVHYKSLESAVLAYKSINGRFFAGKQITCEFVSVTRWKVAICGEYMKSRLKSCSRGTACNFIHCFHNPGGDYEWADWDNPPPRYWLKKMAALFGHSDESGYDRDIEPESQGKQRNTCKHGHPSGRSRSWDVDWSYSGSGRDYSDEYSFQRSSRSGRQSHLGISRKERSFCSEDRRSQENMKYDDKQQNDKIFASDNDSGEDYSDRDTGKGQWYSRLSGHRKGKYLPDDRGKLAGKHRSDEFERNERKGKLLSDDAHRKYSELHGVQNHSYSSSRWHSRAWIEEADSFDEHSKSEDSSEFDTPGQDDWRHKSHDQGSSHYDETMDRHDSWDETRFFDDREKNGRYKPSDSSGGQNNENRSRSKRSSHRSHSTSREKGKDSSDGERESKENFDRWKHRKNQSHNQELYNKENKSQKQEINDETASSVESEEKSGCGLEESCELERWNPSPCGPFDPHKCGDGVVKLEDVEHGKNHRTMRKKRHHREEEEDGSSIVCGDSLKLKRASRKRSRS</sequence>
<feature type="region of interest" description="Disordered" evidence="9">
    <location>
        <begin position="448"/>
        <end position="475"/>
    </location>
</feature>
<dbReference type="GO" id="GO:0000398">
    <property type="term" value="P:mRNA splicing, via spliceosome"/>
    <property type="evidence" value="ECO:0007669"/>
    <property type="project" value="InterPro"/>
</dbReference>
<proteinExistence type="predicted"/>
<feature type="region of interest" description="Disordered" evidence="9">
    <location>
        <begin position="1"/>
        <end position="66"/>
    </location>
</feature>
<feature type="compositionally biased region" description="Low complexity" evidence="9">
    <location>
        <begin position="496"/>
        <end position="506"/>
    </location>
</feature>
<feature type="compositionally biased region" description="Basic and acidic residues" evidence="9">
    <location>
        <begin position="511"/>
        <end position="536"/>
    </location>
</feature>
<feature type="compositionally biased region" description="Basic and acidic residues" evidence="9">
    <location>
        <begin position="572"/>
        <end position="602"/>
    </location>
</feature>
<dbReference type="PRINTS" id="PR01848">
    <property type="entry name" value="U2AUXFACTOR"/>
</dbReference>
<dbReference type="OrthoDB" id="423462at2759"/>
<dbReference type="InterPro" id="IPR000504">
    <property type="entry name" value="RRM_dom"/>
</dbReference>
<feature type="region of interest" description="Disordered" evidence="9">
    <location>
        <begin position="492"/>
        <end position="602"/>
    </location>
</feature>
<dbReference type="PANTHER" id="PTHR12620">
    <property type="entry name" value="U2 SNRNP AUXILIARY FACTOR, SMALL SUBUNIT"/>
    <property type="match status" value="1"/>
</dbReference>
<dbReference type="PROSITE" id="PS50102">
    <property type="entry name" value="RRM"/>
    <property type="match status" value="1"/>
</dbReference>
<feature type="compositionally biased region" description="Basic and acidic residues" evidence="9">
    <location>
        <begin position="102"/>
        <end position="123"/>
    </location>
</feature>
<feature type="compositionally biased region" description="Basic and acidic residues" evidence="9">
    <location>
        <begin position="719"/>
        <end position="740"/>
    </location>
</feature>
<evidence type="ECO:0000313" key="13">
    <source>
        <dbReference type="Proteomes" id="UP001141806"/>
    </source>
</evidence>
<evidence type="ECO:0000256" key="2">
    <source>
        <dbReference type="ARBA" id="ARBA00022737"/>
    </source>
</evidence>
<evidence type="ECO:0000256" key="4">
    <source>
        <dbReference type="ARBA" id="ARBA00022833"/>
    </source>
</evidence>
<keyword evidence="5 7" id="KW-0694">RNA-binding</keyword>
<feature type="region of interest" description="Disordered" evidence="9">
    <location>
        <begin position="816"/>
        <end position="858"/>
    </location>
</feature>
<feature type="compositionally biased region" description="Basic and acidic residues" evidence="9">
    <location>
        <begin position="653"/>
        <end position="694"/>
    </location>
</feature>
<organism evidence="12 13">
    <name type="scientific">Protea cynaroides</name>
    <dbReference type="NCBI Taxonomy" id="273540"/>
    <lineage>
        <taxon>Eukaryota</taxon>
        <taxon>Viridiplantae</taxon>
        <taxon>Streptophyta</taxon>
        <taxon>Embryophyta</taxon>
        <taxon>Tracheophyta</taxon>
        <taxon>Spermatophyta</taxon>
        <taxon>Magnoliopsida</taxon>
        <taxon>Proteales</taxon>
        <taxon>Proteaceae</taxon>
        <taxon>Protea</taxon>
    </lineage>
</organism>
<feature type="region of interest" description="Disordered" evidence="9">
    <location>
        <begin position="158"/>
        <end position="183"/>
    </location>
</feature>
<feature type="region of interest" description="Disordered" evidence="9">
    <location>
        <begin position="634"/>
        <end position="780"/>
    </location>
</feature>
<dbReference type="InterPro" id="IPR035979">
    <property type="entry name" value="RBD_domain_sf"/>
</dbReference>
<feature type="region of interest" description="Disordered" evidence="9">
    <location>
        <begin position="102"/>
        <end position="128"/>
    </location>
</feature>
<protein>
    <recommendedName>
        <fullName evidence="14">Zinc finger CCCH domain-containing protein 5</fullName>
    </recommendedName>
</protein>
<keyword evidence="1 8" id="KW-0479">Metal-binding</keyword>
<keyword evidence="2" id="KW-0677">Repeat</keyword>
<dbReference type="InterPro" id="IPR003954">
    <property type="entry name" value="RRM_euk-type"/>
</dbReference>
<keyword evidence="4 8" id="KW-0862">Zinc</keyword>
<evidence type="ECO:0000256" key="1">
    <source>
        <dbReference type="ARBA" id="ARBA00022723"/>
    </source>
</evidence>
<keyword evidence="3 8" id="KW-0863">Zinc-finger</keyword>
<feature type="compositionally biased region" description="Basic and acidic residues" evidence="9">
    <location>
        <begin position="754"/>
        <end position="765"/>
    </location>
</feature>
<feature type="zinc finger region" description="C3H1-type" evidence="8">
    <location>
        <begin position="384"/>
        <end position="414"/>
    </location>
</feature>
<dbReference type="SMART" id="SM00356">
    <property type="entry name" value="ZnF_C3H1"/>
    <property type="match status" value="2"/>
</dbReference>
<dbReference type="SUPFAM" id="SSF54928">
    <property type="entry name" value="RNA-binding domain, RBD"/>
    <property type="match status" value="1"/>
</dbReference>
<dbReference type="Gene3D" id="3.30.70.330">
    <property type="match status" value="1"/>
</dbReference>
<evidence type="ECO:0000256" key="5">
    <source>
        <dbReference type="ARBA" id="ARBA00022884"/>
    </source>
</evidence>
<evidence type="ECO:0008006" key="14">
    <source>
        <dbReference type="Google" id="ProtNLM"/>
    </source>
</evidence>
<evidence type="ECO:0000256" key="3">
    <source>
        <dbReference type="ARBA" id="ARBA00022771"/>
    </source>
</evidence>
<dbReference type="InterPro" id="IPR000571">
    <property type="entry name" value="Znf_CCCH"/>
</dbReference>
<evidence type="ECO:0000313" key="12">
    <source>
        <dbReference type="EMBL" id="KAJ4952487.1"/>
    </source>
</evidence>
<gene>
    <name evidence="12" type="ORF">NE237_029319</name>
</gene>
<dbReference type="GO" id="GO:0008270">
    <property type="term" value="F:zinc ion binding"/>
    <property type="evidence" value="ECO:0007669"/>
    <property type="project" value="UniProtKB-KW"/>
</dbReference>